<reference evidence="5" key="1">
    <citation type="submission" date="2022-08" db="EMBL/GenBank/DDBJ databases">
        <title>Novel sulphate-reducing endosymbionts in the free-living metamonad Anaeramoeba.</title>
        <authorList>
            <person name="Jerlstrom-Hultqvist J."/>
            <person name="Cepicka I."/>
            <person name="Gallot-Lavallee L."/>
            <person name="Salas-Leiva D."/>
            <person name="Curtis B.A."/>
            <person name="Zahonova K."/>
            <person name="Pipaliya S."/>
            <person name="Dacks J."/>
            <person name="Roger A.J."/>
        </authorList>
    </citation>
    <scope>NUCLEOTIDE SEQUENCE</scope>
    <source>
        <strain evidence="5">Busselton2</strain>
    </source>
</reference>
<dbReference type="Gene3D" id="1.25.40.20">
    <property type="entry name" value="Ankyrin repeat-containing domain"/>
    <property type="match status" value="3"/>
</dbReference>
<dbReference type="AlphaFoldDB" id="A0AAV7YJA8"/>
<evidence type="ECO:0000313" key="6">
    <source>
        <dbReference type="Proteomes" id="UP001146793"/>
    </source>
</evidence>
<feature type="repeat" description="ANK" evidence="3">
    <location>
        <begin position="66"/>
        <end position="99"/>
    </location>
</feature>
<proteinExistence type="predicted"/>
<feature type="repeat" description="ANK" evidence="3">
    <location>
        <begin position="239"/>
        <end position="272"/>
    </location>
</feature>
<dbReference type="GO" id="GO:0004860">
    <property type="term" value="F:protein kinase inhibitor activity"/>
    <property type="evidence" value="ECO:0007669"/>
    <property type="project" value="UniProtKB-KW"/>
</dbReference>
<keyword evidence="5" id="KW-0649">Protein kinase inhibitor</keyword>
<dbReference type="Proteomes" id="UP001146793">
    <property type="component" value="Unassembled WGS sequence"/>
</dbReference>
<dbReference type="PROSITE" id="PS50297">
    <property type="entry name" value="ANK_REP_REGION"/>
    <property type="match status" value="4"/>
</dbReference>
<evidence type="ECO:0000256" key="3">
    <source>
        <dbReference type="PROSITE-ProRule" id="PRU00023"/>
    </source>
</evidence>
<dbReference type="Pfam" id="PF00023">
    <property type="entry name" value="Ank"/>
    <property type="match status" value="2"/>
</dbReference>
<comment type="caution">
    <text evidence="5">The sequence shown here is derived from an EMBL/GenBank/DDBJ whole genome shotgun (WGS) entry which is preliminary data.</text>
</comment>
<keyword evidence="2 3" id="KW-0040">ANK repeat</keyword>
<dbReference type="PROSITE" id="PS50097">
    <property type="entry name" value="BTB"/>
    <property type="match status" value="1"/>
</dbReference>
<dbReference type="Pfam" id="PF00651">
    <property type="entry name" value="BTB"/>
    <property type="match status" value="1"/>
</dbReference>
<accession>A0AAV7YJA8</accession>
<sequence length="541" mass="62780">MQDFCKAVKREDLEFIDKFSSNTKNLRSKMRNFDSPLHYALKNTSSFEIIKLMVQRGFNVNAVNSYKNTVLHLALQYHPTWEIISFLVEAGARVQMVNKYLDTPLHFACRYGASSRIITLLLKHGSLVNKKNSNKYTPLHYIVMSKNQKEKMYQLVETLLKNGANINSLNKGDTPLHQALKNSVKIEVIKLLVEKNSNLKIKNSWGDTPLSHAITTDMKTKIIKCLIEKTPNLNLRDKDGFTPIFHACTKPSRKKVLRLLLENKAKLNLVDKKGLSPLLHACLSKLPINEIELLLEYGALIKVGKKKAWEMTDDPETKKILLTHKSLQDDFRRILDKKIGCDIILNEKISFHKSMFEVRTGKKMDENTMQLLKKHPNNIIKRFLNWVYSGLISPKDSKVLQLAKSLNVENILLRRSKNSLVKDLQKLYALEETKDFSIIVEEKEIKIHKFVLMARSGLFRQMFNLVKDDNSINVKDFSSKSKKTLDLLIKFYYIDNIEDINNSINETVLEELEDADDYYRLSKYSRLPYILEKEWLKLIEN</sequence>
<feature type="domain" description="BTB" evidence="4">
    <location>
        <begin position="434"/>
        <end position="501"/>
    </location>
</feature>
<organism evidence="5 6">
    <name type="scientific">Anaeramoeba flamelloides</name>
    <dbReference type="NCBI Taxonomy" id="1746091"/>
    <lineage>
        <taxon>Eukaryota</taxon>
        <taxon>Metamonada</taxon>
        <taxon>Anaeramoebidae</taxon>
        <taxon>Anaeramoeba</taxon>
    </lineage>
</organism>
<protein>
    <submittedName>
        <fullName evidence="5">Cyclin-dependent kinase inhibitor 2c</fullName>
    </submittedName>
</protein>
<feature type="repeat" description="ANK" evidence="3">
    <location>
        <begin position="171"/>
        <end position="204"/>
    </location>
</feature>
<dbReference type="CDD" id="cd18186">
    <property type="entry name" value="BTB_POZ_ZBTB_KLHL-like"/>
    <property type="match status" value="1"/>
</dbReference>
<name>A0AAV7YJA8_9EUKA</name>
<dbReference type="PROSITE" id="PS50088">
    <property type="entry name" value="ANK_REPEAT"/>
    <property type="match status" value="7"/>
</dbReference>
<dbReference type="Gene3D" id="3.30.710.10">
    <property type="entry name" value="Potassium Channel Kv1.1, Chain A"/>
    <property type="match status" value="1"/>
</dbReference>
<dbReference type="SUPFAM" id="SSF48403">
    <property type="entry name" value="Ankyrin repeat"/>
    <property type="match status" value="2"/>
</dbReference>
<dbReference type="PANTHER" id="PTHR24126">
    <property type="entry name" value="ANKYRIN REPEAT, PH AND SEC7 DOMAIN CONTAINING PROTEIN SECG-RELATED"/>
    <property type="match status" value="1"/>
</dbReference>
<dbReference type="EMBL" id="JANTQA010000062">
    <property type="protein sequence ID" value="KAJ3427554.1"/>
    <property type="molecule type" value="Genomic_DNA"/>
</dbReference>
<dbReference type="InterPro" id="IPR000210">
    <property type="entry name" value="BTB/POZ_dom"/>
</dbReference>
<feature type="repeat" description="ANK" evidence="3">
    <location>
        <begin position="134"/>
        <end position="171"/>
    </location>
</feature>
<gene>
    <name evidence="5" type="ORF">M0812_26068</name>
</gene>
<dbReference type="InterPro" id="IPR002110">
    <property type="entry name" value="Ankyrin_rpt"/>
</dbReference>
<dbReference type="InterPro" id="IPR036770">
    <property type="entry name" value="Ankyrin_rpt-contain_sf"/>
</dbReference>
<dbReference type="SMART" id="SM00248">
    <property type="entry name" value="ANK"/>
    <property type="match status" value="8"/>
</dbReference>
<feature type="repeat" description="ANK" evidence="3">
    <location>
        <begin position="32"/>
        <end position="65"/>
    </location>
</feature>
<dbReference type="Pfam" id="PF12796">
    <property type="entry name" value="Ank_2"/>
    <property type="match status" value="2"/>
</dbReference>
<evidence type="ECO:0000259" key="4">
    <source>
        <dbReference type="PROSITE" id="PS50097"/>
    </source>
</evidence>
<feature type="repeat" description="ANK" evidence="3">
    <location>
        <begin position="205"/>
        <end position="238"/>
    </location>
</feature>
<evidence type="ECO:0000313" key="5">
    <source>
        <dbReference type="EMBL" id="KAJ3427554.1"/>
    </source>
</evidence>
<evidence type="ECO:0000256" key="1">
    <source>
        <dbReference type="ARBA" id="ARBA00022737"/>
    </source>
</evidence>
<keyword evidence="1" id="KW-0677">Repeat</keyword>
<dbReference type="InterPro" id="IPR011333">
    <property type="entry name" value="SKP1/BTB/POZ_sf"/>
</dbReference>
<feature type="repeat" description="ANK" evidence="3">
    <location>
        <begin position="100"/>
        <end position="133"/>
    </location>
</feature>
<dbReference type="SUPFAM" id="SSF54695">
    <property type="entry name" value="POZ domain"/>
    <property type="match status" value="1"/>
</dbReference>
<evidence type="ECO:0000256" key="2">
    <source>
        <dbReference type="ARBA" id="ARBA00023043"/>
    </source>
</evidence>